<reference evidence="2 3" key="1">
    <citation type="journal article" date="2015" name="Genome Biol. Evol.">
        <title>Comparative Genomics of a Bacterivorous Green Alga Reveals Evolutionary Causalities and Consequences of Phago-Mixotrophic Mode of Nutrition.</title>
        <authorList>
            <person name="Burns J.A."/>
            <person name="Paasch A."/>
            <person name="Narechania A."/>
            <person name="Kim E."/>
        </authorList>
    </citation>
    <scope>NUCLEOTIDE SEQUENCE [LARGE SCALE GENOMIC DNA]</scope>
    <source>
        <strain evidence="2 3">PLY_AMNH</strain>
    </source>
</reference>
<accession>A0AAE0C2V0</accession>
<evidence type="ECO:0000313" key="2">
    <source>
        <dbReference type="EMBL" id="KAK3246515.1"/>
    </source>
</evidence>
<keyword evidence="1" id="KW-1133">Transmembrane helix</keyword>
<protein>
    <submittedName>
        <fullName evidence="2">Uncharacterized protein</fullName>
    </submittedName>
</protein>
<dbReference type="Proteomes" id="UP001190700">
    <property type="component" value="Unassembled WGS sequence"/>
</dbReference>
<name>A0AAE0C2V0_9CHLO</name>
<keyword evidence="1" id="KW-0472">Membrane</keyword>
<gene>
    <name evidence="2" type="ORF">CYMTET_43949</name>
</gene>
<keyword evidence="1" id="KW-0812">Transmembrane</keyword>
<keyword evidence="3" id="KW-1185">Reference proteome</keyword>
<evidence type="ECO:0000256" key="1">
    <source>
        <dbReference type="SAM" id="Phobius"/>
    </source>
</evidence>
<feature type="transmembrane region" description="Helical" evidence="1">
    <location>
        <begin position="54"/>
        <end position="78"/>
    </location>
</feature>
<dbReference type="AlphaFoldDB" id="A0AAE0C2V0"/>
<dbReference type="EMBL" id="LGRX02029743">
    <property type="protein sequence ID" value="KAK3246515.1"/>
    <property type="molecule type" value="Genomic_DNA"/>
</dbReference>
<feature type="transmembrane region" description="Helical" evidence="1">
    <location>
        <begin position="469"/>
        <end position="490"/>
    </location>
</feature>
<comment type="caution">
    <text evidence="2">The sequence shown here is derived from an EMBL/GenBank/DDBJ whole genome shotgun (WGS) entry which is preliminary data.</text>
</comment>
<evidence type="ECO:0000313" key="3">
    <source>
        <dbReference type="Proteomes" id="UP001190700"/>
    </source>
</evidence>
<organism evidence="2 3">
    <name type="scientific">Cymbomonas tetramitiformis</name>
    <dbReference type="NCBI Taxonomy" id="36881"/>
    <lineage>
        <taxon>Eukaryota</taxon>
        <taxon>Viridiplantae</taxon>
        <taxon>Chlorophyta</taxon>
        <taxon>Pyramimonadophyceae</taxon>
        <taxon>Pyramimonadales</taxon>
        <taxon>Pyramimonadaceae</taxon>
        <taxon>Cymbomonas</taxon>
    </lineage>
</organism>
<feature type="transmembrane region" description="Helical" evidence="1">
    <location>
        <begin position="107"/>
        <end position="134"/>
    </location>
</feature>
<sequence length="574" mass="63752">MAHRASNGMPPLGALVGESLHLYKRKLGNNRGRVVRGVRQLFQRKRDTNKRANSYLGTVFFLLTLLHPSVATTVMLLFNCEMMYYDKDGAQEWLQQGLTVECAGPKWIVGVALAVVTTVVYLIGLPLFGIFLFMRNARTYGKCRIWRRDAFQHRDWMLRHTFCVHSGLRTSDETLEHATTEGVVMVMNTDFGTAECDKCGPYIDTMIQSALLIRQQVEASDTAKAEDAELPDALRADYKLSVKEADGDPSLSETFVQPADPCPCDEEGEILAPESYAAQVGGGHEMQVQIYMKPDKGDDGVVTYVPVTWLGSEPVHRVHPTTKNLPHATLTLRNSSIPPTDLFLGRRVSAAGGLIYWASASAQHSPAVPAPGQQEPMTPARYLGGVAVIFARNAGICPFTAPPLQTFELPACTSAAGLRSQRQGTELHGVTQTGGVVVIENILGQEMAISYALFIAVVALRMNDRHETMFGYLLIIFQVGVLFASVKLAIPVVRDLKEKLHERLSKHAWISEYIEPRKRSSSVFLSMCPTKICVENLEEERVNEKNDQVCTKNAHIKQFWEAYEDPDRSQQNAK</sequence>
<proteinExistence type="predicted"/>